<comment type="caution">
    <text evidence="1">The sequence shown here is derived from an EMBL/GenBank/DDBJ whole genome shotgun (WGS) entry which is preliminary data.</text>
</comment>
<name>A0AAV2PUG7_MEGNR</name>
<dbReference type="PANTHER" id="PTHR31193:SF1">
    <property type="entry name" value="TRANSMEMBRANE PROTEIN 268"/>
    <property type="match status" value="1"/>
</dbReference>
<dbReference type="EMBL" id="CAXKWB010001635">
    <property type="protein sequence ID" value="CAL4065004.1"/>
    <property type="molecule type" value="Genomic_DNA"/>
</dbReference>
<reference evidence="1 2" key="1">
    <citation type="submission" date="2024-05" db="EMBL/GenBank/DDBJ databases">
        <authorList>
            <person name="Wallberg A."/>
        </authorList>
    </citation>
    <scope>NUCLEOTIDE SEQUENCE [LARGE SCALE GENOMIC DNA]</scope>
</reference>
<evidence type="ECO:0000313" key="1">
    <source>
        <dbReference type="EMBL" id="CAL4065004.1"/>
    </source>
</evidence>
<dbReference type="InterPro" id="IPR028054">
    <property type="entry name" value="DUF4481"/>
</dbReference>
<dbReference type="PANTHER" id="PTHR31193">
    <property type="entry name" value="TRANSMEMBRANE PROTEIN C9ORF91"/>
    <property type="match status" value="1"/>
</dbReference>
<protein>
    <submittedName>
        <fullName evidence="1">Uncharacterized protein</fullName>
    </submittedName>
</protein>
<dbReference type="Pfam" id="PF14800">
    <property type="entry name" value="DUF4481"/>
    <property type="match status" value="1"/>
</dbReference>
<accession>A0AAV2PUG7</accession>
<gene>
    <name evidence="1" type="ORF">MNOR_LOCUS4462</name>
</gene>
<proteinExistence type="predicted"/>
<evidence type="ECO:0000313" key="2">
    <source>
        <dbReference type="Proteomes" id="UP001497623"/>
    </source>
</evidence>
<dbReference type="AlphaFoldDB" id="A0AAV2PUG7"/>
<sequence>MIFLFYFIKTSRSQTITNLAICHVISYCSLIGRCLVSNKILILPWPMEKAIRISGLLDTETYLNKGLERCIAGINLQLIRHKILLGLDDRGKLSCHKVNLCFIYFDMHDCVAKLQEVIEAEESAGHTVNSEESKMGAQSLSHRMDIDDSDIIITGSTNTRISRQQDKAERMYLRYSQRWAKNYLRKRLDWSFDAAARLEGLAPPVAPRHLNTARCPCQWIEEHLKIKAPHQNRAKGPCACLIDLFKDADF</sequence>
<dbReference type="Proteomes" id="UP001497623">
    <property type="component" value="Unassembled WGS sequence"/>
</dbReference>
<feature type="non-terminal residue" evidence="1">
    <location>
        <position position="250"/>
    </location>
</feature>
<keyword evidence="2" id="KW-1185">Reference proteome</keyword>
<organism evidence="1 2">
    <name type="scientific">Meganyctiphanes norvegica</name>
    <name type="common">Northern krill</name>
    <name type="synonym">Thysanopoda norvegica</name>
    <dbReference type="NCBI Taxonomy" id="48144"/>
    <lineage>
        <taxon>Eukaryota</taxon>
        <taxon>Metazoa</taxon>
        <taxon>Ecdysozoa</taxon>
        <taxon>Arthropoda</taxon>
        <taxon>Crustacea</taxon>
        <taxon>Multicrustacea</taxon>
        <taxon>Malacostraca</taxon>
        <taxon>Eumalacostraca</taxon>
        <taxon>Eucarida</taxon>
        <taxon>Euphausiacea</taxon>
        <taxon>Euphausiidae</taxon>
        <taxon>Meganyctiphanes</taxon>
    </lineage>
</organism>